<name>A0ACD0P6W8_9BASI</name>
<dbReference type="EMBL" id="KZ819708">
    <property type="protein sequence ID" value="PWN53830.1"/>
    <property type="molecule type" value="Genomic_DNA"/>
</dbReference>
<evidence type="ECO:0000313" key="2">
    <source>
        <dbReference type="Proteomes" id="UP000245626"/>
    </source>
</evidence>
<gene>
    <name evidence="1" type="ORF">IE53DRAFT_100864</name>
</gene>
<sequence length="225" mass="25895">MTWLFTESLPVCRFLWLVPAHGLFFLALLSYLRVYRAADHHKKLGSQFQQPPREPPRQIMLREVIFQCEPDGSPIRCWKNGCRGSWKPPRHCGDCATCRLGFDHHCAWFDNDICSPETLRPFCIFLITIPFLVAICLGPLVPVALSHTKAIWEVASNSEEVYAKWWSKRYSWLLGPAWRWGVGFILGAEHFRSNVTLDAEDIGAYRIISSSASYIGWRRRLVSPS</sequence>
<reference evidence="1 2" key="1">
    <citation type="journal article" date="2018" name="Mol. Biol. Evol.">
        <title>Broad Genomic Sampling Reveals a Smut Pathogenic Ancestry of the Fungal Clade Ustilaginomycotina.</title>
        <authorList>
            <person name="Kijpornyongpan T."/>
            <person name="Mondo S.J."/>
            <person name="Barry K."/>
            <person name="Sandor L."/>
            <person name="Lee J."/>
            <person name="Lipzen A."/>
            <person name="Pangilinan J."/>
            <person name="LaButti K."/>
            <person name="Hainaut M."/>
            <person name="Henrissat B."/>
            <person name="Grigoriev I.V."/>
            <person name="Spatafora J.W."/>
            <person name="Aime M.C."/>
        </authorList>
    </citation>
    <scope>NUCLEOTIDE SEQUENCE [LARGE SCALE GENOMIC DNA]</scope>
    <source>
        <strain evidence="1 2">SA 807</strain>
    </source>
</reference>
<keyword evidence="2" id="KW-1185">Reference proteome</keyword>
<dbReference type="Proteomes" id="UP000245626">
    <property type="component" value="Unassembled WGS sequence"/>
</dbReference>
<evidence type="ECO:0000313" key="1">
    <source>
        <dbReference type="EMBL" id="PWN53830.1"/>
    </source>
</evidence>
<accession>A0ACD0P6W8</accession>
<organism evidence="1 2">
    <name type="scientific">Violaceomyces palustris</name>
    <dbReference type="NCBI Taxonomy" id="1673888"/>
    <lineage>
        <taxon>Eukaryota</taxon>
        <taxon>Fungi</taxon>
        <taxon>Dikarya</taxon>
        <taxon>Basidiomycota</taxon>
        <taxon>Ustilaginomycotina</taxon>
        <taxon>Ustilaginomycetes</taxon>
        <taxon>Violaceomycetales</taxon>
        <taxon>Violaceomycetaceae</taxon>
        <taxon>Violaceomyces</taxon>
    </lineage>
</organism>
<protein>
    <submittedName>
        <fullName evidence="1">Uncharacterized protein</fullName>
    </submittedName>
</protein>
<proteinExistence type="predicted"/>